<organism evidence="1">
    <name type="scientific">viral metagenome</name>
    <dbReference type="NCBI Taxonomy" id="1070528"/>
    <lineage>
        <taxon>unclassified sequences</taxon>
        <taxon>metagenomes</taxon>
        <taxon>organismal metagenomes</taxon>
    </lineage>
</organism>
<accession>A0A6C0IQU2</accession>
<dbReference type="AlphaFoldDB" id="A0A6C0IQU2"/>
<reference evidence="1" key="1">
    <citation type="journal article" date="2020" name="Nature">
        <title>Giant virus diversity and host interactions through global metagenomics.</title>
        <authorList>
            <person name="Schulz F."/>
            <person name="Roux S."/>
            <person name="Paez-Espino D."/>
            <person name="Jungbluth S."/>
            <person name="Walsh D.A."/>
            <person name="Denef V.J."/>
            <person name="McMahon K.D."/>
            <person name="Konstantinidis K.T."/>
            <person name="Eloe-Fadrosh E.A."/>
            <person name="Kyrpides N.C."/>
            <person name="Woyke T."/>
        </authorList>
    </citation>
    <scope>NUCLEOTIDE SEQUENCE</scope>
    <source>
        <strain evidence="1">GVMAG-M-3300024261-8</strain>
    </source>
</reference>
<dbReference type="EMBL" id="MN740241">
    <property type="protein sequence ID" value="QHT95578.1"/>
    <property type="molecule type" value="Genomic_DNA"/>
</dbReference>
<proteinExistence type="predicted"/>
<protein>
    <submittedName>
        <fullName evidence="1">Uncharacterized protein</fullName>
    </submittedName>
</protein>
<name>A0A6C0IQU2_9ZZZZ</name>
<sequence length="144" mass="17525">MEPQVHTFLTNRLIDHVVIEHIYPYAYNCIPKELSRDIRTFHSDMNLIDYMYHYYIRPSVLYTDIMYYLNNTDHMEKTNMPAFFHIIRRFYADRDLSDSEVSTIYYKLCYFGNDDEVYIGRVRMIIGMLTPEERTDFINRYLLG</sequence>
<evidence type="ECO:0000313" key="1">
    <source>
        <dbReference type="EMBL" id="QHT95578.1"/>
    </source>
</evidence>